<comment type="caution">
    <text evidence="10">The sequence shown here is derived from an EMBL/GenBank/DDBJ whole genome shotgun (WGS) entry which is preliminary data.</text>
</comment>
<dbReference type="AlphaFoldDB" id="A0A2P6VD28"/>
<feature type="domain" description="Carbohydrate binding module family 25" evidence="9">
    <location>
        <begin position="357"/>
        <end position="448"/>
    </location>
</feature>
<dbReference type="SMART" id="SM01066">
    <property type="entry name" value="CBM_25"/>
    <property type="match status" value="3"/>
</dbReference>
<evidence type="ECO:0000256" key="3">
    <source>
        <dbReference type="ARBA" id="ARBA00012588"/>
    </source>
</evidence>
<dbReference type="Gene3D" id="3.40.50.2000">
    <property type="entry name" value="Glycogen Phosphorylase B"/>
    <property type="match status" value="3"/>
</dbReference>
<dbReference type="InterPro" id="IPR013534">
    <property type="entry name" value="Starch_synth_cat_dom"/>
</dbReference>
<dbReference type="UniPathway" id="UPA00152"/>
<comment type="catalytic activity">
    <reaction evidence="1">
        <text>[(1-&gt;4)-alpha-D-glucosyl](n) + ADP-alpha-D-glucose = [(1-&gt;4)-alpha-D-glucosyl](n+1) + ADP + H(+)</text>
        <dbReference type="Rhea" id="RHEA:18189"/>
        <dbReference type="Rhea" id="RHEA-COMP:9584"/>
        <dbReference type="Rhea" id="RHEA-COMP:9587"/>
        <dbReference type="ChEBI" id="CHEBI:15378"/>
        <dbReference type="ChEBI" id="CHEBI:15444"/>
        <dbReference type="ChEBI" id="CHEBI:57498"/>
        <dbReference type="ChEBI" id="CHEBI:456216"/>
        <dbReference type="EC" id="2.4.1.21"/>
    </reaction>
</comment>
<feature type="domain" description="Carbohydrate binding module family 25" evidence="9">
    <location>
        <begin position="548"/>
        <end position="644"/>
    </location>
</feature>
<evidence type="ECO:0000256" key="8">
    <source>
        <dbReference type="SAM" id="MobiDB-lite"/>
    </source>
</evidence>
<feature type="domain" description="Carbohydrate binding module family 25" evidence="9">
    <location>
        <begin position="711"/>
        <end position="803"/>
    </location>
</feature>
<evidence type="ECO:0000256" key="6">
    <source>
        <dbReference type="ARBA" id="ARBA00022922"/>
    </source>
</evidence>
<feature type="compositionally biased region" description="Low complexity" evidence="8">
    <location>
        <begin position="83"/>
        <end position="111"/>
    </location>
</feature>
<feature type="region of interest" description="Disordered" evidence="8">
    <location>
        <begin position="1"/>
        <end position="119"/>
    </location>
</feature>
<keyword evidence="6" id="KW-0750">Starch biosynthesis</keyword>
<dbReference type="SUPFAM" id="SSF53756">
    <property type="entry name" value="UDP-Glycosyltransferase/glycogen phosphorylase"/>
    <property type="match status" value="1"/>
</dbReference>
<comment type="pathway">
    <text evidence="2">Glycan biosynthesis; starch biosynthesis.</text>
</comment>
<feature type="compositionally biased region" description="Basic and acidic residues" evidence="8">
    <location>
        <begin position="57"/>
        <end position="71"/>
    </location>
</feature>
<dbReference type="PANTHER" id="PTHR46083:SF5">
    <property type="entry name" value="STARCH SYNTHASE 3, CHLOROPLASTIC_AMYLOPLASTIC"/>
    <property type="match status" value="1"/>
</dbReference>
<dbReference type="EMBL" id="LHPF02000012">
    <property type="protein sequence ID" value="PSC72003.1"/>
    <property type="molecule type" value="Genomic_DNA"/>
</dbReference>
<dbReference type="PANTHER" id="PTHR46083">
    <property type="match status" value="1"/>
</dbReference>
<keyword evidence="7" id="KW-0175">Coiled coil</keyword>
<feature type="coiled-coil region" evidence="7">
    <location>
        <begin position="207"/>
        <end position="278"/>
    </location>
</feature>
<evidence type="ECO:0000256" key="5">
    <source>
        <dbReference type="ARBA" id="ARBA00022679"/>
    </source>
</evidence>
<evidence type="ECO:0000256" key="7">
    <source>
        <dbReference type="SAM" id="Coils"/>
    </source>
</evidence>
<evidence type="ECO:0000259" key="9">
    <source>
        <dbReference type="SMART" id="SM01066"/>
    </source>
</evidence>
<keyword evidence="11" id="KW-1185">Reference proteome</keyword>
<dbReference type="EC" id="2.4.1.21" evidence="3"/>
<dbReference type="STRING" id="554055.A0A2P6VD28"/>
<evidence type="ECO:0000256" key="2">
    <source>
        <dbReference type="ARBA" id="ARBA00004727"/>
    </source>
</evidence>
<dbReference type="Proteomes" id="UP000239649">
    <property type="component" value="Unassembled WGS sequence"/>
</dbReference>
<name>A0A2P6VD28_9CHLO</name>
<dbReference type="Pfam" id="PF16760">
    <property type="entry name" value="CBM53"/>
    <property type="match status" value="2"/>
</dbReference>
<feature type="compositionally biased region" description="Polar residues" evidence="8">
    <location>
        <begin position="1"/>
        <end position="10"/>
    </location>
</feature>
<dbReference type="GO" id="GO:2001070">
    <property type="term" value="F:starch binding"/>
    <property type="evidence" value="ECO:0007669"/>
    <property type="project" value="InterPro"/>
</dbReference>
<keyword evidence="5" id="KW-0808">Transferase</keyword>
<keyword evidence="4" id="KW-0328">Glycosyltransferase</keyword>
<sequence length="1244" mass="134251">MHLAGSSTARGLQPGSRAPLLGTALRPAAAARRCRGSGSLQVQALKIKWNQPADKPSSSKDEEDSKGKAAAEEEPAASKTSKPSEAPKAEAPAAAAAAAAAAPKVAAAKSAQTAEPPGAKLVGNRAAAVPKAVATAKPSSPTGGADANTSLAMPAPMGAEAKLAVAAKISAARMLARKLAEEKQAALAASRLASTKAVDPDSAKQMIQDAEDEVASLAREAAKADSMARAAKAAELGQAQQLELQRLKAENETLQSLLVQLAADREAAESKLAEVKQQYRQVPAEREALSAALDAGGMPAALSEMAAKTTPPPPEAAKPPPPEVAKPQPAKLVQLAEAALRAGQKMFSLPEGGSPCGTTVEVFYDRSKGPLPSTAAVGIKIGFNKWESIETLPMQRCAELAGAAGGADWWQVALPLPELLFKVDFVTEDTKSGAVDNNGGRDFQLKLTGAVTETELMQKRMQLLEAYEAQRMRELRAEEDRIYSDWMKAAEAAAVEARKAYHERRRAQLLEEARAVVAERRGAALEPIATAQQKEGVFAWPQGAPEAGGVGLLAYNKASGVLRPANVVLVHLGYDGWWLKDKRTIAMSPLSDAEVKQYKLPAGHWVGVEIPAWNTAAVLDFVFSDDRRALWDNNGGRDFHTLLKNPASGDKLVQLVYDALDTATSGDTVHQEELAAKRVLDKAHVKASAARQRREMQSRMLYTTPLTPVAGQPVDIFYNPDETALRGRPEVYVAGGFNRWGHASKFGPVQMQSVIAGGIGWLRATVQVPADAHVVDIAFLDSKEIHSGFFDNNKGLDYHIPVKGGTGSMPPLRVVHVAAEMAPIAKMGGLGDVVTALGRAVQDEGHEVEVILPKYDCIDYNQVQNLRMVKDFWTGGVQVKIWKGVVEDLNTTFLEPSNGYFWVGKIYTDIWSDRERFYSWCGNALEYIKHHADARQPDIVHCHDWQSAPCAWLDHGSAKVAFTIHNLNYGADLIGQAMAAAQVATTVSPTYGQEISGHPAIVGHHGKFFGIRNGIDPDIWDPAEDAMLPMGYTADSVVEGKAAAKAELRKRMGLSNADVPVVGCVTRLTHQKGIHLIKHAAWRAMERGAQFVLLGSAPDPKVQAEFNELANDLASQYPDRAKLWFAYDEPLSHLIYAGSDMFLMIAMRYGTVPIVRKTGGLNDTVFDVDDDVERAAEQGLVVNGFSFEGMDAPGMDYALNRALSRYFGEREWWNSLAKSCMQMDWSWTTPALTYLDLYYLALKR</sequence>
<dbReference type="GO" id="GO:0019252">
    <property type="term" value="P:starch biosynthetic process"/>
    <property type="evidence" value="ECO:0007669"/>
    <property type="project" value="UniProtKB-UniPathway"/>
</dbReference>
<feature type="compositionally biased region" description="Pro residues" evidence="8">
    <location>
        <begin position="310"/>
        <end position="324"/>
    </location>
</feature>
<protein>
    <recommendedName>
        <fullName evidence="3">starch synthase</fullName>
        <ecNumber evidence="3">2.4.1.21</ecNumber>
    </recommendedName>
</protein>
<feature type="compositionally biased region" description="Low complexity" evidence="8">
    <location>
        <begin position="17"/>
        <end position="40"/>
    </location>
</feature>
<evidence type="ECO:0000313" key="11">
    <source>
        <dbReference type="Proteomes" id="UP000239649"/>
    </source>
</evidence>
<dbReference type="GO" id="GO:0009011">
    <property type="term" value="F:alpha-1,4-glucan glucosyltransferase (ADP-glucose donor) activity"/>
    <property type="evidence" value="ECO:0007669"/>
    <property type="project" value="UniProtKB-EC"/>
</dbReference>
<evidence type="ECO:0000256" key="1">
    <source>
        <dbReference type="ARBA" id="ARBA00001478"/>
    </source>
</evidence>
<evidence type="ECO:0000313" key="10">
    <source>
        <dbReference type="EMBL" id="PSC72003.1"/>
    </source>
</evidence>
<proteinExistence type="predicted"/>
<organism evidence="10 11">
    <name type="scientific">Micractinium conductrix</name>
    <dbReference type="NCBI Taxonomy" id="554055"/>
    <lineage>
        <taxon>Eukaryota</taxon>
        <taxon>Viridiplantae</taxon>
        <taxon>Chlorophyta</taxon>
        <taxon>core chlorophytes</taxon>
        <taxon>Trebouxiophyceae</taxon>
        <taxon>Chlorellales</taxon>
        <taxon>Chlorellaceae</taxon>
        <taxon>Chlorella clade</taxon>
        <taxon>Micractinium</taxon>
    </lineage>
</organism>
<reference evidence="10 11" key="1">
    <citation type="journal article" date="2018" name="Plant J.">
        <title>Genome sequences of Chlorella sorokiniana UTEX 1602 and Micractinium conductrix SAG 241.80: implications to maltose excretion by a green alga.</title>
        <authorList>
            <person name="Arriola M.B."/>
            <person name="Velmurugan N."/>
            <person name="Zhang Y."/>
            <person name="Plunkett M.H."/>
            <person name="Hondzo H."/>
            <person name="Barney B.M."/>
        </authorList>
    </citation>
    <scope>NUCLEOTIDE SEQUENCE [LARGE SCALE GENOMIC DNA]</scope>
    <source>
        <strain evidence="10 11">SAG 241.80</strain>
    </source>
</reference>
<dbReference type="CDD" id="cd03791">
    <property type="entry name" value="GT5_Glycogen_synthase_DULL1-like"/>
    <property type="match status" value="1"/>
</dbReference>
<dbReference type="InterPro" id="IPR005085">
    <property type="entry name" value="CBM25"/>
</dbReference>
<feature type="region of interest" description="Disordered" evidence="8">
    <location>
        <begin position="305"/>
        <end position="327"/>
    </location>
</feature>
<evidence type="ECO:0000256" key="4">
    <source>
        <dbReference type="ARBA" id="ARBA00022676"/>
    </source>
</evidence>
<dbReference type="Pfam" id="PF08323">
    <property type="entry name" value="Glyco_transf_5"/>
    <property type="match status" value="1"/>
</dbReference>
<accession>A0A2P6VD28</accession>
<dbReference type="OrthoDB" id="2018403at2759"/>
<gene>
    <name evidence="10" type="ORF">C2E20_4684</name>
</gene>